<keyword evidence="5 6" id="KW-0067">ATP-binding</keyword>
<keyword evidence="7" id="KW-0723">Serine/threonine-protein kinase</keyword>
<organism evidence="9 10">
    <name type="scientific">Armillaria novae-zelandiae</name>
    <dbReference type="NCBI Taxonomy" id="153914"/>
    <lineage>
        <taxon>Eukaryota</taxon>
        <taxon>Fungi</taxon>
        <taxon>Dikarya</taxon>
        <taxon>Basidiomycota</taxon>
        <taxon>Agaricomycotina</taxon>
        <taxon>Agaricomycetes</taxon>
        <taxon>Agaricomycetidae</taxon>
        <taxon>Agaricales</taxon>
        <taxon>Marasmiineae</taxon>
        <taxon>Physalacriaceae</taxon>
        <taxon>Armillaria</taxon>
    </lineage>
</organism>
<evidence type="ECO:0000256" key="6">
    <source>
        <dbReference type="PROSITE-ProRule" id="PRU10141"/>
    </source>
</evidence>
<dbReference type="EMBL" id="JAUEPR010000005">
    <property type="protein sequence ID" value="KAK0485156.1"/>
    <property type="molecule type" value="Genomic_DNA"/>
</dbReference>
<dbReference type="SUPFAM" id="SSF56112">
    <property type="entry name" value="Protein kinase-like (PK-like)"/>
    <property type="match status" value="1"/>
</dbReference>
<dbReference type="GO" id="GO:0005524">
    <property type="term" value="F:ATP binding"/>
    <property type="evidence" value="ECO:0007669"/>
    <property type="project" value="UniProtKB-UniRule"/>
</dbReference>
<comment type="similarity">
    <text evidence="7">Belongs to the protein kinase superfamily.</text>
</comment>
<dbReference type="GO" id="GO:0005776">
    <property type="term" value="C:autophagosome"/>
    <property type="evidence" value="ECO:0007669"/>
    <property type="project" value="TreeGrafter"/>
</dbReference>
<dbReference type="GO" id="GO:0005829">
    <property type="term" value="C:cytosol"/>
    <property type="evidence" value="ECO:0007669"/>
    <property type="project" value="TreeGrafter"/>
</dbReference>
<keyword evidence="4 9" id="KW-0418">Kinase</keyword>
<dbReference type="SMART" id="SM00220">
    <property type="entry name" value="S_TKc"/>
    <property type="match status" value="1"/>
</dbReference>
<dbReference type="AlphaFoldDB" id="A0AA39TF61"/>
<dbReference type="InterPro" id="IPR000719">
    <property type="entry name" value="Prot_kinase_dom"/>
</dbReference>
<protein>
    <recommendedName>
        <fullName evidence="1">non-specific serine/threonine protein kinase</fullName>
        <ecNumber evidence="1">2.7.11.1</ecNumber>
    </recommendedName>
</protein>
<evidence type="ECO:0000313" key="9">
    <source>
        <dbReference type="EMBL" id="KAK0485156.1"/>
    </source>
</evidence>
<dbReference type="PROSITE" id="PS00107">
    <property type="entry name" value="PROTEIN_KINASE_ATP"/>
    <property type="match status" value="1"/>
</dbReference>
<comment type="caution">
    <text evidence="9">The sequence shown here is derived from an EMBL/GenBank/DDBJ whole genome shotgun (WGS) entry which is preliminary data.</text>
</comment>
<evidence type="ECO:0000256" key="7">
    <source>
        <dbReference type="RuleBase" id="RU000304"/>
    </source>
</evidence>
<dbReference type="Pfam" id="PF00069">
    <property type="entry name" value="Pkinase"/>
    <property type="match status" value="1"/>
</dbReference>
<dbReference type="GO" id="GO:0016020">
    <property type="term" value="C:membrane"/>
    <property type="evidence" value="ECO:0007669"/>
    <property type="project" value="TreeGrafter"/>
</dbReference>
<keyword evidence="10" id="KW-1185">Reference proteome</keyword>
<dbReference type="InterPro" id="IPR045269">
    <property type="entry name" value="Atg1-like"/>
</dbReference>
<feature type="domain" description="Protein kinase" evidence="8">
    <location>
        <begin position="21"/>
        <end position="308"/>
    </location>
</feature>
<dbReference type="Gene3D" id="1.10.510.10">
    <property type="entry name" value="Transferase(Phosphotransferase) domain 1"/>
    <property type="match status" value="1"/>
</dbReference>
<accession>A0AA39TF61</accession>
<dbReference type="GO" id="GO:0004674">
    <property type="term" value="F:protein serine/threonine kinase activity"/>
    <property type="evidence" value="ECO:0007669"/>
    <property type="project" value="UniProtKB-KW"/>
</dbReference>
<sequence length="410" mass="46738">MSQRKVPLPDFRGNFLANRRLHLLELLGSGAYGKVYRALDTESPAGDPVYYAVKCMSKYEKGTHRNLQQLKEFALHAKVAVHPNIVTFHDVIYDHAFVYVVLNLCSGGDLHSAIIEKRLFYKNDELLRAAFLQIIDAVHFCHQQHVFHRDLKPDNILCSADGREIFLADFGLATHVDQCEHFGCGSMFYKSPGLLFYVCPIRLLELIRIYIECLGEKGRKNYSTQQSDIWSLGVVLVNLITGRCPWKIAKIEDPSFKSLLHEESYFRRTLPMSPRAVTLLKRIFQLDPLLRITLPELRAEIVKMDTFFISDADLLLADEQVRIVDSYFTSPHCHPTPRQRKTQDHPFASLNDIALVPQLGLSPEPESTHRHRAPCNAAMFTPPRRRALLTKVVNKLKAISRTSTASSRSS</sequence>
<name>A0AA39TF61_9AGAR</name>
<evidence type="ECO:0000256" key="5">
    <source>
        <dbReference type="ARBA" id="ARBA00022840"/>
    </source>
</evidence>
<evidence type="ECO:0000259" key="8">
    <source>
        <dbReference type="PROSITE" id="PS50011"/>
    </source>
</evidence>
<dbReference type="InterPro" id="IPR017441">
    <property type="entry name" value="Protein_kinase_ATP_BS"/>
</dbReference>
<dbReference type="GO" id="GO:0010506">
    <property type="term" value="P:regulation of autophagy"/>
    <property type="evidence" value="ECO:0007669"/>
    <property type="project" value="InterPro"/>
</dbReference>
<dbReference type="InterPro" id="IPR011009">
    <property type="entry name" value="Kinase-like_dom_sf"/>
</dbReference>
<gene>
    <name evidence="9" type="ORF">IW261DRAFT_884009</name>
</gene>
<evidence type="ECO:0000256" key="1">
    <source>
        <dbReference type="ARBA" id="ARBA00012513"/>
    </source>
</evidence>
<keyword evidence="2" id="KW-0808">Transferase</keyword>
<keyword evidence="3 6" id="KW-0547">Nucleotide-binding</keyword>
<dbReference type="PANTHER" id="PTHR24348:SF22">
    <property type="entry name" value="NON-SPECIFIC SERINE_THREONINE PROTEIN KINASE"/>
    <property type="match status" value="1"/>
</dbReference>
<dbReference type="GO" id="GO:0000407">
    <property type="term" value="C:phagophore assembly site"/>
    <property type="evidence" value="ECO:0007669"/>
    <property type="project" value="TreeGrafter"/>
</dbReference>
<dbReference type="EC" id="2.7.11.1" evidence="1"/>
<evidence type="ECO:0000256" key="2">
    <source>
        <dbReference type="ARBA" id="ARBA00022679"/>
    </source>
</evidence>
<dbReference type="PANTHER" id="PTHR24348">
    <property type="entry name" value="SERINE/THREONINE-PROTEIN KINASE UNC-51-RELATED"/>
    <property type="match status" value="1"/>
</dbReference>
<dbReference type="GO" id="GO:0000045">
    <property type="term" value="P:autophagosome assembly"/>
    <property type="evidence" value="ECO:0007669"/>
    <property type="project" value="TreeGrafter"/>
</dbReference>
<proteinExistence type="inferred from homology"/>
<evidence type="ECO:0000256" key="3">
    <source>
        <dbReference type="ARBA" id="ARBA00022741"/>
    </source>
</evidence>
<dbReference type="Proteomes" id="UP001175227">
    <property type="component" value="Unassembled WGS sequence"/>
</dbReference>
<dbReference type="InterPro" id="IPR008271">
    <property type="entry name" value="Ser/Thr_kinase_AS"/>
</dbReference>
<dbReference type="PROSITE" id="PS50011">
    <property type="entry name" value="PROTEIN_KINASE_DOM"/>
    <property type="match status" value="1"/>
</dbReference>
<reference evidence="9" key="1">
    <citation type="submission" date="2023-06" db="EMBL/GenBank/DDBJ databases">
        <authorList>
            <consortium name="Lawrence Berkeley National Laboratory"/>
            <person name="Ahrendt S."/>
            <person name="Sahu N."/>
            <person name="Indic B."/>
            <person name="Wong-Bajracharya J."/>
            <person name="Merenyi Z."/>
            <person name="Ke H.-M."/>
            <person name="Monk M."/>
            <person name="Kocsube S."/>
            <person name="Drula E."/>
            <person name="Lipzen A."/>
            <person name="Balint B."/>
            <person name="Henrissat B."/>
            <person name="Andreopoulos B."/>
            <person name="Martin F.M."/>
            <person name="Harder C.B."/>
            <person name="Rigling D."/>
            <person name="Ford K.L."/>
            <person name="Foster G.D."/>
            <person name="Pangilinan J."/>
            <person name="Papanicolaou A."/>
            <person name="Barry K."/>
            <person name="LaButti K."/>
            <person name="Viragh M."/>
            <person name="Koriabine M."/>
            <person name="Yan M."/>
            <person name="Riley R."/>
            <person name="Champramary S."/>
            <person name="Plett K.L."/>
            <person name="Tsai I.J."/>
            <person name="Slot J."/>
            <person name="Sipos G."/>
            <person name="Plett J."/>
            <person name="Nagy L.G."/>
            <person name="Grigoriev I.V."/>
        </authorList>
    </citation>
    <scope>NUCLEOTIDE SEQUENCE</scope>
    <source>
        <strain evidence="9">ICMP 16352</strain>
    </source>
</reference>
<feature type="binding site" evidence="6">
    <location>
        <position position="54"/>
    </location>
    <ligand>
        <name>ATP</name>
        <dbReference type="ChEBI" id="CHEBI:30616"/>
    </ligand>
</feature>
<evidence type="ECO:0000313" key="10">
    <source>
        <dbReference type="Proteomes" id="UP001175227"/>
    </source>
</evidence>
<dbReference type="PROSITE" id="PS00108">
    <property type="entry name" value="PROTEIN_KINASE_ST"/>
    <property type="match status" value="1"/>
</dbReference>
<evidence type="ECO:0000256" key="4">
    <source>
        <dbReference type="ARBA" id="ARBA00022777"/>
    </source>
</evidence>